<sequence length="66" mass="7621">MKRFAKTIVKVLVAHADIVKNEFPSHLKEERMACSLMNNIQQLQVQLEKMFESMGCDKLEENAVNI</sequence>
<protein>
    <recommendedName>
        <fullName evidence="1">MUN domain-containing protein</fullName>
    </recommendedName>
</protein>
<dbReference type="GO" id="GO:0098831">
    <property type="term" value="C:presynaptic active zone cytoplasmic component"/>
    <property type="evidence" value="ECO:0007669"/>
    <property type="project" value="TreeGrafter"/>
</dbReference>
<dbReference type="PANTHER" id="PTHR10480:SF12">
    <property type="entry name" value="UNC-13, ISOFORM E"/>
    <property type="match status" value="1"/>
</dbReference>
<dbReference type="GO" id="GO:0016081">
    <property type="term" value="P:synaptic vesicle docking"/>
    <property type="evidence" value="ECO:0007669"/>
    <property type="project" value="TreeGrafter"/>
</dbReference>
<organism evidence="2 3">
    <name type="scientific">Cardiocondyla obscurior</name>
    <dbReference type="NCBI Taxonomy" id="286306"/>
    <lineage>
        <taxon>Eukaryota</taxon>
        <taxon>Metazoa</taxon>
        <taxon>Ecdysozoa</taxon>
        <taxon>Arthropoda</taxon>
        <taxon>Hexapoda</taxon>
        <taxon>Insecta</taxon>
        <taxon>Pterygota</taxon>
        <taxon>Neoptera</taxon>
        <taxon>Endopterygota</taxon>
        <taxon>Hymenoptera</taxon>
        <taxon>Apocrita</taxon>
        <taxon>Aculeata</taxon>
        <taxon>Formicoidea</taxon>
        <taxon>Formicidae</taxon>
        <taxon>Myrmicinae</taxon>
        <taxon>Cardiocondyla</taxon>
    </lineage>
</organism>
<dbReference type="Pfam" id="PF06292">
    <property type="entry name" value="MUN"/>
    <property type="match status" value="1"/>
</dbReference>
<dbReference type="GO" id="GO:0061789">
    <property type="term" value="P:dense core granule priming"/>
    <property type="evidence" value="ECO:0007669"/>
    <property type="project" value="TreeGrafter"/>
</dbReference>
<dbReference type="GO" id="GO:0019992">
    <property type="term" value="F:diacylglycerol binding"/>
    <property type="evidence" value="ECO:0007669"/>
    <property type="project" value="InterPro"/>
</dbReference>
<evidence type="ECO:0000313" key="2">
    <source>
        <dbReference type="EMBL" id="KAL0102678.1"/>
    </source>
</evidence>
<dbReference type="GO" id="GO:0016082">
    <property type="term" value="P:synaptic vesicle priming"/>
    <property type="evidence" value="ECO:0007669"/>
    <property type="project" value="TreeGrafter"/>
</dbReference>
<dbReference type="GO" id="GO:0005516">
    <property type="term" value="F:calmodulin binding"/>
    <property type="evidence" value="ECO:0007669"/>
    <property type="project" value="TreeGrafter"/>
</dbReference>
<name>A0AAW2EH57_9HYME</name>
<dbReference type="EMBL" id="JADYXP020000022">
    <property type="protein sequence ID" value="KAL0102678.1"/>
    <property type="molecule type" value="Genomic_DNA"/>
</dbReference>
<feature type="domain" description="MUN" evidence="1">
    <location>
        <begin position="1"/>
        <end position="65"/>
    </location>
</feature>
<gene>
    <name evidence="2" type="ORF">PUN28_018174</name>
</gene>
<dbReference type="PANTHER" id="PTHR10480">
    <property type="entry name" value="PROTEIN UNC-13 HOMOLOG"/>
    <property type="match status" value="1"/>
</dbReference>
<comment type="caution">
    <text evidence="2">The sequence shown here is derived from an EMBL/GenBank/DDBJ whole genome shotgun (WGS) entry which is preliminary data.</text>
</comment>
<dbReference type="GO" id="GO:0035249">
    <property type="term" value="P:synaptic transmission, glutamatergic"/>
    <property type="evidence" value="ECO:0007669"/>
    <property type="project" value="TreeGrafter"/>
</dbReference>
<dbReference type="GO" id="GO:0042734">
    <property type="term" value="C:presynaptic membrane"/>
    <property type="evidence" value="ECO:0007669"/>
    <property type="project" value="TreeGrafter"/>
</dbReference>
<dbReference type="Gene3D" id="1.10.357.50">
    <property type="match status" value="1"/>
</dbReference>
<accession>A0AAW2EH57</accession>
<evidence type="ECO:0000259" key="1">
    <source>
        <dbReference type="Pfam" id="PF06292"/>
    </source>
</evidence>
<dbReference type="AlphaFoldDB" id="A0AAW2EH57"/>
<keyword evidence="3" id="KW-1185">Reference proteome</keyword>
<dbReference type="InterPro" id="IPR010439">
    <property type="entry name" value="MUN_dom"/>
</dbReference>
<dbReference type="GO" id="GO:0030672">
    <property type="term" value="C:synaptic vesicle membrane"/>
    <property type="evidence" value="ECO:0007669"/>
    <property type="project" value="TreeGrafter"/>
</dbReference>
<dbReference type="GO" id="GO:0031594">
    <property type="term" value="C:neuromuscular junction"/>
    <property type="evidence" value="ECO:0007669"/>
    <property type="project" value="TreeGrafter"/>
</dbReference>
<dbReference type="GO" id="GO:0099525">
    <property type="term" value="P:presynaptic dense core vesicle exocytosis"/>
    <property type="evidence" value="ECO:0007669"/>
    <property type="project" value="TreeGrafter"/>
</dbReference>
<dbReference type="GO" id="GO:0043195">
    <property type="term" value="C:terminal bouton"/>
    <property type="evidence" value="ECO:0007669"/>
    <property type="project" value="TreeGrafter"/>
</dbReference>
<reference evidence="2 3" key="1">
    <citation type="submission" date="2023-03" db="EMBL/GenBank/DDBJ databases">
        <title>High recombination rates correlate with genetic variation in Cardiocondyla obscurior ants.</title>
        <authorList>
            <person name="Errbii M."/>
        </authorList>
    </citation>
    <scope>NUCLEOTIDE SEQUENCE [LARGE SCALE GENOMIC DNA]</scope>
    <source>
        <strain evidence="2">Alpha-2009</strain>
        <tissue evidence="2">Whole body</tissue>
    </source>
</reference>
<evidence type="ECO:0000313" key="3">
    <source>
        <dbReference type="Proteomes" id="UP001430953"/>
    </source>
</evidence>
<proteinExistence type="predicted"/>
<dbReference type="GO" id="GO:0017075">
    <property type="term" value="F:syntaxin-1 binding"/>
    <property type="evidence" value="ECO:0007669"/>
    <property type="project" value="TreeGrafter"/>
</dbReference>
<dbReference type="InterPro" id="IPR027080">
    <property type="entry name" value="Unc-13"/>
</dbReference>
<dbReference type="Proteomes" id="UP001430953">
    <property type="component" value="Unassembled WGS sequence"/>
</dbReference>